<accession>A0ABY5NV09</accession>
<evidence type="ECO:0000313" key="2">
    <source>
        <dbReference type="Proteomes" id="UP001317001"/>
    </source>
</evidence>
<dbReference type="RefSeq" id="WP_257500335.1">
    <property type="nucleotide sequence ID" value="NZ_CP102382.1"/>
</dbReference>
<organism evidence="1 2">
    <name type="scientific">Paenimyroides aestuarii</name>
    <dbReference type="NCBI Taxonomy" id="2968490"/>
    <lineage>
        <taxon>Bacteria</taxon>
        <taxon>Pseudomonadati</taxon>
        <taxon>Bacteroidota</taxon>
        <taxon>Flavobacteriia</taxon>
        <taxon>Flavobacteriales</taxon>
        <taxon>Flavobacteriaceae</taxon>
        <taxon>Paenimyroides</taxon>
    </lineage>
</organism>
<dbReference type="Proteomes" id="UP001317001">
    <property type="component" value="Chromosome"/>
</dbReference>
<proteinExistence type="predicted"/>
<keyword evidence="2" id="KW-1185">Reference proteome</keyword>
<protein>
    <submittedName>
        <fullName evidence="1">Uncharacterized protein</fullName>
    </submittedName>
</protein>
<name>A0ABY5NV09_9FLAO</name>
<sequence>MKNCIVLIFLFYSFSGFCQKFSESERSYLSKLERILKVDTIPFSKSEIRVYKKHEISTGLELFRIYYDEHKKDFKADFYYTVAKKTSKDSHEIVIKQFELKSFYNLEYVVLKLLNTNIQYIPTASAVSYKMKSKSEIILEMGKFYISQTSSTTVDGVSYYIQVKDDKDFNEIHYSNPERYLELYPTIDELISVNEFLDIIKKDFNIFED</sequence>
<gene>
    <name evidence="1" type="ORF">NPX36_05100</name>
</gene>
<dbReference type="EMBL" id="CP102382">
    <property type="protein sequence ID" value="UUV22418.1"/>
    <property type="molecule type" value="Genomic_DNA"/>
</dbReference>
<reference evidence="1 2" key="1">
    <citation type="submission" date="2022-08" db="EMBL/GenBank/DDBJ databases">
        <title>Myroides zhujiangensis sp. nov., a novel bacterium isolated from sediment in the Pearl River Estuary.</title>
        <authorList>
            <person name="Cui L."/>
        </authorList>
    </citation>
    <scope>NUCLEOTIDE SEQUENCE [LARGE SCALE GENOMIC DNA]</scope>
    <source>
        <strain evidence="1 2">SCSIO 72103</strain>
    </source>
</reference>
<evidence type="ECO:0000313" key="1">
    <source>
        <dbReference type="EMBL" id="UUV22418.1"/>
    </source>
</evidence>